<dbReference type="Proteomes" id="UP000003157">
    <property type="component" value="Unassembled WGS sequence"/>
</dbReference>
<dbReference type="Pfam" id="PF05239">
    <property type="entry name" value="PRC"/>
    <property type="match status" value="1"/>
</dbReference>
<dbReference type="SUPFAM" id="SSF50346">
    <property type="entry name" value="PRC-barrel domain"/>
    <property type="match status" value="1"/>
</dbReference>
<dbReference type="HOGENOM" id="CLU_161336_0_1_9"/>
<evidence type="ECO:0000259" key="1">
    <source>
        <dbReference type="Pfam" id="PF05239"/>
    </source>
</evidence>
<dbReference type="EMBL" id="ADKX01000039">
    <property type="protein sequence ID" value="EFW04096.1"/>
    <property type="molecule type" value="Genomic_DNA"/>
</dbReference>
<protein>
    <recommendedName>
        <fullName evidence="1">PRC-barrel domain-containing protein</fullName>
    </recommendedName>
</protein>
<dbReference type="PANTHER" id="PTHR40061">
    <property type="entry name" value="SPORULATION PROTEIN YLMC-RELATED"/>
    <property type="match status" value="1"/>
</dbReference>
<dbReference type="NCBIfam" id="TIGR02888">
    <property type="entry name" value="spore_YlmC_YmxH"/>
    <property type="match status" value="1"/>
</dbReference>
<dbReference type="STRING" id="100884.GCA_000269565_00030"/>
<keyword evidence="3" id="KW-1185">Reference proteome</keyword>
<dbReference type="PANTHER" id="PTHR40061:SF1">
    <property type="entry name" value="SPORULATION PROTEIN YLMC-RELATED"/>
    <property type="match status" value="1"/>
</dbReference>
<proteinExistence type="predicted"/>
<name>E7GC87_9FIRM</name>
<dbReference type="InterPro" id="IPR011033">
    <property type="entry name" value="PRC_barrel-like_sf"/>
</dbReference>
<dbReference type="GeneID" id="78227968"/>
<dbReference type="Gene3D" id="2.30.30.240">
    <property type="entry name" value="PRC-barrel domain"/>
    <property type="match status" value="1"/>
</dbReference>
<evidence type="ECO:0000313" key="2">
    <source>
        <dbReference type="EMBL" id="EFW04096.1"/>
    </source>
</evidence>
<sequence>MRFVSLQCKDVVNAATGTKIGYVVDVEIDPLCRCIQAIIVERVSAFRLLCVFKGPPTFIIPIENIITIGEDVILVNIEC</sequence>
<reference evidence="2 3" key="1">
    <citation type="submission" date="2010-12" db="EMBL/GenBank/DDBJ databases">
        <title>The Genome Sequence of Coprobacillus sp. strain 29_1.</title>
        <authorList>
            <consortium name="The Broad Institute Genome Sequencing Platform"/>
            <person name="Earl A."/>
            <person name="Ward D."/>
            <person name="Feldgarden M."/>
            <person name="Gevers D."/>
            <person name="Daigneault M."/>
            <person name="Sibley C.D."/>
            <person name="White A."/>
            <person name="Strauss J."/>
            <person name="Allen-Vercoe E."/>
            <person name="Young S.K."/>
            <person name="Zeng Q."/>
            <person name="Gargeya S."/>
            <person name="Fitzgerald M."/>
            <person name="Haas B."/>
            <person name="Abouelleil A."/>
            <person name="Alvarado L."/>
            <person name="Arachchi H.M."/>
            <person name="Berlin A."/>
            <person name="Brown A."/>
            <person name="Chapman S.B."/>
            <person name="Chen Z."/>
            <person name="Dunbar C."/>
            <person name="Freedman E."/>
            <person name="Gearin G."/>
            <person name="Gellesch M."/>
            <person name="Goldberg J."/>
            <person name="Griggs A."/>
            <person name="Gujja S."/>
            <person name="Heilman E."/>
            <person name="Heiman D."/>
            <person name="Howarth C."/>
            <person name="Larson L."/>
            <person name="Lui A."/>
            <person name="MacDonald P.J.P."/>
            <person name="Mehta T."/>
            <person name="Montmayeur A."/>
            <person name="Murphy C."/>
            <person name="Neiman D."/>
            <person name="Pearson M."/>
            <person name="Priest M."/>
            <person name="Roberts A."/>
            <person name="Saif S."/>
            <person name="Shea T."/>
            <person name="Shenoy N."/>
            <person name="Sisk P."/>
            <person name="Stolte C."/>
            <person name="Sykes S."/>
            <person name="White J."/>
            <person name="Yandava C."/>
            <person name="Nusbaum C."/>
            <person name="Birren B."/>
        </authorList>
    </citation>
    <scope>NUCLEOTIDE SEQUENCE [LARGE SCALE GENOMIC DNA]</scope>
    <source>
        <strain evidence="2 3">29_1</strain>
    </source>
</reference>
<dbReference type="AlphaFoldDB" id="E7GC87"/>
<dbReference type="InterPro" id="IPR014238">
    <property type="entry name" value="Spore_YlmC/YmxH"/>
</dbReference>
<feature type="domain" description="PRC-barrel" evidence="1">
    <location>
        <begin position="5"/>
        <end position="77"/>
    </location>
</feature>
<evidence type="ECO:0000313" key="3">
    <source>
        <dbReference type="Proteomes" id="UP000003157"/>
    </source>
</evidence>
<accession>E7GC87</accession>
<dbReference type="InterPro" id="IPR027275">
    <property type="entry name" value="PRC-brl_dom"/>
</dbReference>
<dbReference type="RefSeq" id="WP_008789467.1">
    <property type="nucleotide sequence ID" value="NZ_AKCB01000001.1"/>
</dbReference>
<organism evidence="2 3">
    <name type="scientific">Coprobacillus cateniformis</name>
    <dbReference type="NCBI Taxonomy" id="100884"/>
    <lineage>
        <taxon>Bacteria</taxon>
        <taxon>Bacillati</taxon>
        <taxon>Bacillota</taxon>
        <taxon>Erysipelotrichia</taxon>
        <taxon>Erysipelotrichales</taxon>
        <taxon>Coprobacillaceae</taxon>
        <taxon>Coprobacillus</taxon>
    </lineage>
</organism>
<dbReference type="OrthoDB" id="6024937at2"/>
<comment type="caution">
    <text evidence="2">The sequence shown here is derived from an EMBL/GenBank/DDBJ whole genome shotgun (WGS) entry which is preliminary data.</text>
</comment>
<dbReference type="eggNOG" id="COG1873">
    <property type="taxonomic scope" value="Bacteria"/>
</dbReference>
<gene>
    <name evidence="2" type="ORF">HMPREF9488_02379</name>
</gene>